<proteinExistence type="inferred from homology"/>
<comment type="pathway">
    <text evidence="1 7">Cofactor biosynthesis; adenosylcobalamin biosynthesis.</text>
</comment>
<comment type="function">
    <text evidence="6 7">Catalyzes amidations at positions B, D, E, and G on adenosylcobyrinic A,C-diamide. NH(2) groups are provided by glutamine, and one molecule of ATP is hydrogenolyzed for each amidation.</text>
</comment>
<dbReference type="InterPro" id="IPR011698">
    <property type="entry name" value="GATase_3"/>
</dbReference>
<feature type="domain" description="CobB/CobQ-like glutamine amidotransferase" evidence="9">
    <location>
        <begin position="253"/>
        <end position="436"/>
    </location>
</feature>
<evidence type="ECO:0000259" key="9">
    <source>
        <dbReference type="Pfam" id="PF07685"/>
    </source>
</evidence>
<dbReference type="GO" id="GO:0009236">
    <property type="term" value="P:cobalamin biosynthetic process"/>
    <property type="evidence" value="ECO:0007669"/>
    <property type="project" value="UniProtKB-UniRule"/>
</dbReference>
<sequence>MTKAIMFMGTGSDVGKSLIVAGLCRALNNRGLKVAPFKPQNMSNNAAVTADGGEIGRAQALQARAARRDPVTAMNPVLLKPEGETGSQVVVRGQRRASLSARQYWTDRGQLLPEVLDAYSELAADVDIVLVEGAGSASEVNLRAGDIANFGFARAAKVPVVLIGDIHRGGVIASIVGTLAVVEPGDAALVRASLVNKFFGDPTLFETGRTFLIERTGRPCFGPVPHFVDAARLPAEDALALESYAGGNGPFHVAVPRLPRIANFDDLDPLRAESGVTLTLVQPGHVLPRNADLILLPGSKATRADLAALRANGWDVDILAHHRAGGRVMGICGGYQMLGRTIADPEGIEGAAGTSDGLGLLAVDTVLAPTKQLRTERAIHLASGEALAGYHMHMGITSGPDSLRPFARIGSETDGAVSADGRVSGTYLHGLFAADSFRRAVLGASASPDLNYEACVEDALDGLAQHLETHIDIDQLLALAAPIET</sequence>
<dbReference type="InterPro" id="IPR029062">
    <property type="entry name" value="Class_I_gatase-like"/>
</dbReference>
<dbReference type="Pfam" id="PF01656">
    <property type="entry name" value="CbiA"/>
    <property type="match status" value="1"/>
</dbReference>
<reference evidence="10 11" key="1">
    <citation type="submission" date="2019-12" db="EMBL/GenBank/DDBJ databases">
        <title>Devosia maris sp. nov., isolated from the deep seawater.</title>
        <authorList>
            <person name="Liu Y."/>
        </authorList>
    </citation>
    <scope>NUCLEOTIDE SEQUENCE [LARGE SCALE GENOMIC DNA]</scope>
    <source>
        <strain evidence="10 11">L53-10-65</strain>
    </source>
</reference>
<dbReference type="RefSeq" id="WP_157291244.1">
    <property type="nucleotide sequence ID" value="NZ_WQRF01000006.1"/>
</dbReference>
<evidence type="ECO:0000256" key="5">
    <source>
        <dbReference type="ARBA" id="ARBA00022962"/>
    </source>
</evidence>
<dbReference type="Gene3D" id="3.40.50.880">
    <property type="match status" value="1"/>
</dbReference>
<keyword evidence="5 7" id="KW-0315">Glutamine amidotransferase</keyword>
<gene>
    <name evidence="7" type="primary">cobQ</name>
    <name evidence="10" type="ORF">GO014_15725</name>
</gene>
<evidence type="ECO:0000313" key="11">
    <source>
        <dbReference type="Proteomes" id="UP000438106"/>
    </source>
</evidence>
<dbReference type="SUPFAM" id="SSF52317">
    <property type="entry name" value="Class I glutamine amidotransferase-like"/>
    <property type="match status" value="1"/>
</dbReference>
<evidence type="ECO:0000256" key="4">
    <source>
        <dbReference type="ARBA" id="ARBA00022573"/>
    </source>
</evidence>
<protein>
    <recommendedName>
        <fullName evidence="3 7">Cobyric acid synthase</fullName>
    </recommendedName>
</protein>
<dbReference type="CDD" id="cd01750">
    <property type="entry name" value="GATase1_CobQ"/>
    <property type="match status" value="1"/>
</dbReference>
<name>A0A7X3FUH2_9HYPH</name>
<evidence type="ECO:0000256" key="3">
    <source>
        <dbReference type="ARBA" id="ARBA00019833"/>
    </source>
</evidence>
<accession>A0A7X3FUH2</accession>
<dbReference type="NCBIfam" id="NF001989">
    <property type="entry name" value="PRK00784.1"/>
    <property type="match status" value="1"/>
</dbReference>
<evidence type="ECO:0000256" key="6">
    <source>
        <dbReference type="ARBA" id="ARBA00025166"/>
    </source>
</evidence>
<dbReference type="HAMAP" id="MF_00028">
    <property type="entry name" value="CobQ"/>
    <property type="match status" value="1"/>
</dbReference>
<dbReference type="InterPro" id="IPR004459">
    <property type="entry name" value="CobQ_synth"/>
</dbReference>
<keyword evidence="11" id="KW-1185">Reference proteome</keyword>
<dbReference type="PANTHER" id="PTHR21343">
    <property type="entry name" value="DETHIOBIOTIN SYNTHETASE"/>
    <property type="match status" value="1"/>
</dbReference>
<dbReference type="InterPro" id="IPR002586">
    <property type="entry name" value="CobQ/CobB/MinD/ParA_Nub-bd_dom"/>
</dbReference>
<comment type="caution">
    <text evidence="10">The sequence shown here is derived from an EMBL/GenBank/DDBJ whole genome shotgun (WGS) entry which is preliminary data.</text>
</comment>
<dbReference type="AlphaFoldDB" id="A0A7X3FUH2"/>
<comment type="similarity">
    <text evidence="2 7">Belongs to the CobB/CobQ family. CobQ subfamily.</text>
</comment>
<dbReference type="GO" id="GO:0015420">
    <property type="term" value="F:ABC-type vitamin B12 transporter activity"/>
    <property type="evidence" value="ECO:0007669"/>
    <property type="project" value="UniProtKB-UniRule"/>
</dbReference>
<dbReference type="PANTHER" id="PTHR21343:SF1">
    <property type="entry name" value="COBYRIC ACID SYNTHASE"/>
    <property type="match status" value="1"/>
</dbReference>
<feature type="active site" description="Nucleophile" evidence="7">
    <location>
        <position position="332"/>
    </location>
</feature>
<evidence type="ECO:0000256" key="7">
    <source>
        <dbReference type="HAMAP-Rule" id="MF_00028"/>
    </source>
</evidence>
<dbReference type="NCBIfam" id="TIGR00313">
    <property type="entry name" value="cobQ"/>
    <property type="match status" value="1"/>
</dbReference>
<evidence type="ECO:0000256" key="2">
    <source>
        <dbReference type="ARBA" id="ARBA00006205"/>
    </source>
</evidence>
<dbReference type="Proteomes" id="UP000438106">
    <property type="component" value="Unassembled WGS sequence"/>
</dbReference>
<dbReference type="Gene3D" id="3.40.50.300">
    <property type="entry name" value="P-loop containing nucleotide triphosphate hydrolases"/>
    <property type="match status" value="1"/>
</dbReference>
<evidence type="ECO:0000259" key="8">
    <source>
        <dbReference type="Pfam" id="PF01656"/>
    </source>
</evidence>
<dbReference type="InterPro" id="IPR033949">
    <property type="entry name" value="CobQ_GATase1"/>
</dbReference>
<feature type="domain" description="CobQ/CobB/MinD/ParA nucleotide binding" evidence="8">
    <location>
        <begin position="5"/>
        <end position="237"/>
    </location>
</feature>
<dbReference type="GO" id="GO:0003824">
    <property type="term" value="F:catalytic activity"/>
    <property type="evidence" value="ECO:0007669"/>
    <property type="project" value="InterPro"/>
</dbReference>
<evidence type="ECO:0000256" key="1">
    <source>
        <dbReference type="ARBA" id="ARBA00004953"/>
    </source>
</evidence>
<dbReference type="SUPFAM" id="SSF52540">
    <property type="entry name" value="P-loop containing nucleoside triphosphate hydrolases"/>
    <property type="match status" value="1"/>
</dbReference>
<dbReference type="UniPathway" id="UPA00148"/>
<organism evidence="10 11">
    <name type="scientific">Devosia marina</name>
    <dbReference type="NCBI Taxonomy" id="2683198"/>
    <lineage>
        <taxon>Bacteria</taxon>
        <taxon>Pseudomonadati</taxon>
        <taxon>Pseudomonadota</taxon>
        <taxon>Alphaproteobacteria</taxon>
        <taxon>Hyphomicrobiales</taxon>
        <taxon>Devosiaceae</taxon>
        <taxon>Devosia</taxon>
    </lineage>
</organism>
<dbReference type="PROSITE" id="PS51274">
    <property type="entry name" value="GATASE_COBBQ"/>
    <property type="match status" value="1"/>
</dbReference>
<dbReference type="EMBL" id="WQRF01000006">
    <property type="protein sequence ID" value="MVT00473.1"/>
    <property type="molecule type" value="Genomic_DNA"/>
</dbReference>
<dbReference type="Pfam" id="PF07685">
    <property type="entry name" value="GATase_3"/>
    <property type="match status" value="1"/>
</dbReference>
<keyword evidence="4 7" id="KW-0169">Cobalamin biosynthesis</keyword>
<feature type="active site" evidence="7">
    <location>
        <position position="429"/>
    </location>
</feature>
<dbReference type="InterPro" id="IPR027417">
    <property type="entry name" value="P-loop_NTPase"/>
</dbReference>
<evidence type="ECO:0000313" key="10">
    <source>
        <dbReference type="EMBL" id="MVT00473.1"/>
    </source>
</evidence>